<dbReference type="Proteomes" id="UP000537188">
    <property type="component" value="Unassembled WGS sequence"/>
</dbReference>
<reference evidence="1 2" key="1">
    <citation type="submission" date="2020-04" db="EMBL/GenBank/DDBJ databases">
        <title>Molecular characterization of pseudomonads from Agaricus bisporus reveal novel blotch 2 pathogens in Western Europe.</title>
        <authorList>
            <person name="Taparia T."/>
            <person name="Krijger M."/>
            <person name="Haynes E."/>
            <person name="Elpinstone J.G."/>
            <person name="Noble R."/>
            <person name="Van Der Wolf J."/>
        </authorList>
    </citation>
    <scope>NUCLEOTIDE SEQUENCE [LARGE SCALE GENOMIC DNA]</scope>
    <source>
        <strain evidence="1 2">IPO3781</strain>
    </source>
</reference>
<protein>
    <submittedName>
        <fullName evidence="1">Uncharacterized protein</fullName>
    </submittedName>
</protein>
<name>A0A7Y8FI85_9PSED</name>
<evidence type="ECO:0000313" key="2">
    <source>
        <dbReference type="Proteomes" id="UP000537188"/>
    </source>
</evidence>
<dbReference type="AlphaFoldDB" id="A0A7Y8FI85"/>
<comment type="caution">
    <text evidence="1">The sequence shown here is derived from an EMBL/GenBank/DDBJ whole genome shotgun (WGS) entry which is preliminary data.</text>
</comment>
<gene>
    <name evidence="1" type="ORF">HX828_29095</name>
</gene>
<evidence type="ECO:0000313" key="1">
    <source>
        <dbReference type="EMBL" id="NWE79624.1"/>
    </source>
</evidence>
<organism evidence="1 2">
    <name type="scientific">Pseudomonas yamanorum</name>
    <dbReference type="NCBI Taxonomy" id="515393"/>
    <lineage>
        <taxon>Bacteria</taxon>
        <taxon>Pseudomonadati</taxon>
        <taxon>Pseudomonadota</taxon>
        <taxon>Gammaproteobacteria</taxon>
        <taxon>Pseudomonadales</taxon>
        <taxon>Pseudomonadaceae</taxon>
        <taxon>Pseudomonas</taxon>
    </lineage>
</organism>
<proteinExistence type="predicted"/>
<sequence>MGLLFGCSTGPVQTLKFNVPHGYYGSYLKQKVGNHGQLTCNVTTEKNNLGEEWVSSVILGAGEDDAQDNILFLSSYPLGTDDQRAFQLRLFNKAQRVTDSLVLTTPDYNGVYSLRLAWADDGSISYQVASGGPWSEKKTVTHPGFSVRHVNMQASGIKGTAVCELAADR</sequence>
<accession>A0A7Y8FI85</accession>
<dbReference type="EMBL" id="JACARF010000058">
    <property type="protein sequence ID" value="NWE79624.1"/>
    <property type="molecule type" value="Genomic_DNA"/>
</dbReference>